<dbReference type="EMBL" id="JARQWQ010000154">
    <property type="protein sequence ID" value="KAK2548176.1"/>
    <property type="molecule type" value="Genomic_DNA"/>
</dbReference>
<comment type="caution">
    <text evidence="2">The sequence shown here is derived from an EMBL/GenBank/DDBJ whole genome shotgun (WGS) entry which is preliminary data.</text>
</comment>
<name>A0AAD9USC8_ACRCE</name>
<feature type="compositionally biased region" description="Low complexity" evidence="1">
    <location>
        <begin position="78"/>
        <end position="98"/>
    </location>
</feature>
<sequence length="191" mass="21634">MNILINAPRLNREFDLFRKEKERSKVKPITEDDFSEKIGMLFQGLYSRLDGIAELLKTFIEEQRETTQGPSACSTPIQPKLNKKLSSSQSSTSQDKPQVLSADDSAIVDDPEFIVGGINLIADIPAKVKKPTLYATALMSQLFTDEEMREGKCIRAKYEEKILGRSWSEIQTSMNQKCLDKLKQYGRLNPV</sequence>
<evidence type="ECO:0000313" key="2">
    <source>
        <dbReference type="EMBL" id="KAK2548176.1"/>
    </source>
</evidence>
<organism evidence="2 3">
    <name type="scientific">Acropora cervicornis</name>
    <name type="common">Staghorn coral</name>
    <dbReference type="NCBI Taxonomy" id="6130"/>
    <lineage>
        <taxon>Eukaryota</taxon>
        <taxon>Metazoa</taxon>
        <taxon>Cnidaria</taxon>
        <taxon>Anthozoa</taxon>
        <taxon>Hexacorallia</taxon>
        <taxon>Scleractinia</taxon>
        <taxon>Astrocoeniina</taxon>
        <taxon>Acroporidae</taxon>
        <taxon>Acropora</taxon>
    </lineage>
</organism>
<dbReference type="Proteomes" id="UP001249851">
    <property type="component" value="Unassembled WGS sequence"/>
</dbReference>
<feature type="compositionally biased region" description="Polar residues" evidence="1">
    <location>
        <begin position="66"/>
        <end position="77"/>
    </location>
</feature>
<accession>A0AAD9USC8</accession>
<reference evidence="2" key="1">
    <citation type="journal article" date="2023" name="G3 (Bethesda)">
        <title>Whole genome assembly and annotation of the endangered Caribbean coral Acropora cervicornis.</title>
        <authorList>
            <person name="Selwyn J.D."/>
            <person name="Vollmer S.V."/>
        </authorList>
    </citation>
    <scope>NUCLEOTIDE SEQUENCE</scope>
    <source>
        <strain evidence="2">K2</strain>
    </source>
</reference>
<feature type="region of interest" description="Disordered" evidence="1">
    <location>
        <begin position="65"/>
        <end position="101"/>
    </location>
</feature>
<reference evidence="2" key="2">
    <citation type="journal article" date="2023" name="Science">
        <title>Genomic signatures of disease resistance in endangered staghorn corals.</title>
        <authorList>
            <person name="Vollmer S.V."/>
            <person name="Selwyn J.D."/>
            <person name="Despard B.A."/>
            <person name="Roesel C.L."/>
        </authorList>
    </citation>
    <scope>NUCLEOTIDE SEQUENCE</scope>
    <source>
        <strain evidence="2">K2</strain>
    </source>
</reference>
<protein>
    <submittedName>
        <fullName evidence="2">Uncharacterized protein</fullName>
    </submittedName>
</protein>
<gene>
    <name evidence="2" type="ORF">P5673_031705</name>
</gene>
<proteinExistence type="predicted"/>
<keyword evidence="3" id="KW-1185">Reference proteome</keyword>
<evidence type="ECO:0000256" key="1">
    <source>
        <dbReference type="SAM" id="MobiDB-lite"/>
    </source>
</evidence>
<evidence type="ECO:0000313" key="3">
    <source>
        <dbReference type="Proteomes" id="UP001249851"/>
    </source>
</evidence>
<dbReference type="AlphaFoldDB" id="A0AAD9USC8"/>